<name>A0A7W7LV82_9ACTN</name>
<dbReference type="AlphaFoldDB" id="A0A7W7LV82"/>
<accession>A0A7W7LV82</accession>
<evidence type="ECO:0008006" key="3">
    <source>
        <dbReference type="Google" id="ProtNLM"/>
    </source>
</evidence>
<gene>
    <name evidence="1" type="ORF">FHS37_000357</name>
</gene>
<comment type="caution">
    <text evidence="1">The sequence shown here is derived from an EMBL/GenBank/DDBJ whole genome shotgun (WGS) entry which is preliminary data.</text>
</comment>
<dbReference type="Pfam" id="PF11066">
    <property type="entry name" value="DUF2867"/>
    <property type="match status" value="1"/>
</dbReference>
<dbReference type="SUPFAM" id="SSF55961">
    <property type="entry name" value="Bet v1-like"/>
    <property type="match status" value="1"/>
</dbReference>
<dbReference type="RefSeq" id="WP_184817199.1">
    <property type="nucleotide sequence ID" value="NZ_BMTI01000001.1"/>
</dbReference>
<keyword evidence="2" id="KW-1185">Reference proteome</keyword>
<dbReference type="InterPro" id="IPR021295">
    <property type="entry name" value="DUF2867"/>
</dbReference>
<reference evidence="1 2" key="1">
    <citation type="submission" date="2020-08" db="EMBL/GenBank/DDBJ databases">
        <title>Genomic Encyclopedia of Type Strains, Phase III (KMG-III): the genomes of soil and plant-associated and newly described type strains.</title>
        <authorList>
            <person name="Whitman W."/>
        </authorList>
    </citation>
    <scope>NUCLEOTIDE SEQUENCE [LARGE SCALE GENOMIC DNA]</scope>
    <source>
        <strain evidence="1 2">CECT 3273</strain>
    </source>
</reference>
<protein>
    <recommendedName>
        <fullName evidence="3">SRPBCC family protein</fullName>
    </recommendedName>
</protein>
<dbReference type="Proteomes" id="UP000579523">
    <property type="component" value="Unassembled WGS sequence"/>
</dbReference>
<organism evidence="1 2">
    <name type="scientific">Streptomyces griseomycini</name>
    <dbReference type="NCBI Taxonomy" id="66895"/>
    <lineage>
        <taxon>Bacteria</taxon>
        <taxon>Bacillati</taxon>
        <taxon>Actinomycetota</taxon>
        <taxon>Actinomycetes</taxon>
        <taxon>Kitasatosporales</taxon>
        <taxon>Streptomycetaceae</taxon>
        <taxon>Streptomyces</taxon>
    </lineage>
</organism>
<evidence type="ECO:0000313" key="2">
    <source>
        <dbReference type="Proteomes" id="UP000579523"/>
    </source>
</evidence>
<sequence>MGTVRNVHIRTLPAPADRAGALLDRIAGADDPLFPSPAWAPVRFDRPLAVGAAGGHGPVRYTVAEYEPGRRVRFAFDPPGNGFHELSVEPLGPGRCLLRHVLEQDQRGTERLAWLLAVRAVHGTVVEELLDNAELALTGATARPARRGRYVRLVQRLTWDRPAATDVPEAAGLLHAALPVADHQDAFAVEWRPGMPADPEAWNVLPGDPSVVEYDGAEGLYGEDGKHLTYRVSVLVDESARRVTMSSRVRPHDRWGRLHWALVRRAHPVAARLLLRRAHRRLALAALRAGERHASHLVSDGVDAGSDPVVLMS</sequence>
<evidence type="ECO:0000313" key="1">
    <source>
        <dbReference type="EMBL" id="MBB4896341.1"/>
    </source>
</evidence>
<proteinExistence type="predicted"/>
<dbReference type="EMBL" id="JACHJI010000001">
    <property type="protein sequence ID" value="MBB4896341.1"/>
    <property type="molecule type" value="Genomic_DNA"/>
</dbReference>